<proteinExistence type="predicted"/>
<comment type="function">
    <text evidence="9">May play the central regulatory role in sporulation. It may be an element of the effector pathway responsible for the activation of sporulation genes in response to nutritional stress. Spo0A may act in concert with spo0H (a sigma factor) to control the expression of some genes that are critical to the sporulation process.</text>
</comment>
<evidence type="ECO:0000256" key="8">
    <source>
        <dbReference type="ARBA" id="ARBA00023163"/>
    </source>
</evidence>
<evidence type="ECO:0000313" key="14">
    <source>
        <dbReference type="EMBL" id="SEU21033.1"/>
    </source>
</evidence>
<dbReference type="PROSITE" id="PS50110">
    <property type="entry name" value="RESPONSE_REGULATORY"/>
    <property type="match status" value="1"/>
</dbReference>
<dbReference type="GO" id="GO:0043565">
    <property type="term" value="F:sequence-specific DNA binding"/>
    <property type="evidence" value="ECO:0007669"/>
    <property type="project" value="InterPro"/>
</dbReference>
<feature type="domain" description="Response regulatory" evidence="13">
    <location>
        <begin position="3"/>
        <end position="120"/>
    </location>
</feature>
<comment type="subcellular location">
    <subcellularLocation>
        <location evidence="1">Cytoplasm</location>
    </subcellularLocation>
</comment>
<dbReference type="InterPro" id="IPR009057">
    <property type="entry name" value="Homeodomain-like_sf"/>
</dbReference>
<accession>A0A1I0KAU5</accession>
<dbReference type="SMART" id="SM00448">
    <property type="entry name" value="REC"/>
    <property type="match status" value="1"/>
</dbReference>
<name>A0A1I0KAU5_9FIRM</name>
<keyword evidence="3" id="KW-0963">Cytoplasm</keyword>
<dbReference type="Pfam" id="PF12833">
    <property type="entry name" value="HTH_18"/>
    <property type="match status" value="1"/>
</dbReference>
<organism evidence="14 15">
    <name type="scientific">Enterocloster lavalensis</name>
    <dbReference type="NCBI Taxonomy" id="460384"/>
    <lineage>
        <taxon>Bacteria</taxon>
        <taxon>Bacillati</taxon>
        <taxon>Bacillota</taxon>
        <taxon>Clostridia</taxon>
        <taxon>Lachnospirales</taxon>
        <taxon>Lachnospiraceae</taxon>
        <taxon>Enterocloster</taxon>
    </lineage>
</organism>
<dbReference type="InterPro" id="IPR001789">
    <property type="entry name" value="Sig_transdc_resp-reg_receiver"/>
</dbReference>
<reference evidence="15" key="1">
    <citation type="submission" date="2016-10" db="EMBL/GenBank/DDBJ databases">
        <authorList>
            <person name="Varghese N."/>
            <person name="Submissions S."/>
        </authorList>
    </citation>
    <scope>NUCLEOTIDE SEQUENCE [LARGE SCALE GENOMIC DNA]</scope>
    <source>
        <strain evidence="15">NLAE-zl-G277</strain>
    </source>
</reference>
<dbReference type="PROSITE" id="PS01124">
    <property type="entry name" value="HTH_ARAC_FAMILY_2"/>
    <property type="match status" value="1"/>
</dbReference>
<feature type="modified residue" description="4-aspartylphosphate" evidence="10">
    <location>
        <position position="55"/>
    </location>
</feature>
<feature type="domain" description="HTH araC/xylS-type" evidence="12">
    <location>
        <begin position="394"/>
        <end position="496"/>
    </location>
</feature>
<dbReference type="PANTHER" id="PTHR42713">
    <property type="entry name" value="HISTIDINE KINASE-RELATED"/>
    <property type="match status" value="1"/>
</dbReference>
<dbReference type="SUPFAM" id="SSF52172">
    <property type="entry name" value="CheY-like"/>
    <property type="match status" value="1"/>
</dbReference>
<keyword evidence="15" id="KW-1185">Reference proteome</keyword>
<dbReference type="AlphaFoldDB" id="A0A1I0KAU5"/>
<dbReference type="GO" id="GO:0000160">
    <property type="term" value="P:phosphorelay signal transduction system"/>
    <property type="evidence" value="ECO:0007669"/>
    <property type="project" value="UniProtKB-KW"/>
</dbReference>
<keyword evidence="6" id="KW-0805">Transcription regulation</keyword>
<evidence type="ECO:0000259" key="13">
    <source>
        <dbReference type="PROSITE" id="PS50110"/>
    </source>
</evidence>
<evidence type="ECO:0000256" key="1">
    <source>
        <dbReference type="ARBA" id="ARBA00004496"/>
    </source>
</evidence>
<sequence>MYSVLFVDDEDIEREAMAAIIPWKQMDMTLADMAWNGVEGLEKIRMHRPDVVITDIKMPVMNGIELIREAQKISPLTVFVVLSGYGEFEYTSQAMELGIRHYILKPCDETQMVEVLQKVKEELASREQKQKSEQEYQHTMRRLVPYAKGQILRELITKQELSQSDKLLMKRFLGTAENNFMLLAVRDEDQLDQLDRFVVTNILSELMGESNVIMRAEADHQIVFLIPAGLRGNIEPIVKKMHREFSKFRKAALRSAISGSGRLEEVYELYCQIQELWHLGKLEVRQEFLSRESLRSGTGEVSMMVDYRKIRQAGGFEELLFEIYTSYVKMEVRDFSITEMREAYQLMLTVLYGAEEEGILTENAPWPLVRQTVEECARRQGISMPDTNDGRRMQQILCEIYRNIRNQDLTIQYLAKEILYMNENYLGRFFYKYTGEKYSTYLQRLRMSLARRLMAYYPDIRIAELAERVGYPPDGQYFARVFKKETGMSPSEYRENVKTKAEPRQGAS</sequence>
<evidence type="ECO:0000256" key="4">
    <source>
        <dbReference type="ARBA" id="ARBA00022553"/>
    </source>
</evidence>
<dbReference type="RefSeq" id="WP_092371839.1">
    <property type="nucleotide sequence ID" value="NZ_FOIM01000058.1"/>
</dbReference>
<dbReference type="GO" id="GO:0003700">
    <property type="term" value="F:DNA-binding transcription factor activity"/>
    <property type="evidence" value="ECO:0007669"/>
    <property type="project" value="InterPro"/>
</dbReference>
<dbReference type="InterPro" id="IPR051552">
    <property type="entry name" value="HptR"/>
</dbReference>
<dbReference type="STRING" id="460384.SAMN05216313_1589"/>
<keyword evidence="5" id="KW-0902">Two-component regulatory system</keyword>
<evidence type="ECO:0000256" key="2">
    <source>
        <dbReference type="ARBA" id="ARBA00018672"/>
    </source>
</evidence>
<dbReference type="CDD" id="cd17536">
    <property type="entry name" value="REC_YesN-like"/>
    <property type="match status" value="1"/>
</dbReference>
<gene>
    <name evidence="14" type="ORF">SAMN05216313_1589</name>
</gene>
<keyword evidence="4 10" id="KW-0597">Phosphoprotein</keyword>
<dbReference type="Gene3D" id="3.40.50.2300">
    <property type="match status" value="1"/>
</dbReference>
<dbReference type="InterPro" id="IPR018060">
    <property type="entry name" value="HTH_AraC"/>
</dbReference>
<evidence type="ECO:0000259" key="12">
    <source>
        <dbReference type="PROSITE" id="PS01124"/>
    </source>
</evidence>
<evidence type="ECO:0000256" key="3">
    <source>
        <dbReference type="ARBA" id="ARBA00022490"/>
    </source>
</evidence>
<dbReference type="Pfam" id="PF00072">
    <property type="entry name" value="Response_reg"/>
    <property type="match status" value="1"/>
</dbReference>
<dbReference type="InterPro" id="IPR011006">
    <property type="entry name" value="CheY-like_superfamily"/>
</dbReference>
<dbReference type="PANTHER" id="PTHR42713:SF3">
    <property type="entry name" value="TRANSCRIPTIONAL REGULATORY PROTEIN HPTR"/>
    <property type="match status" value="1"/>
</dbReference>
<protein>
    <recommendedName>
        <fullName evidence="2">Stage 0 sporulation protein A homolog</fullName>
    </recommendedName>
</protein>
<evidence type="ECO:0000256" key="7">
    <source>
        <dbReference type="ARBA" id="ARBA00023125"/>
    </source>
</evidence>
<feature type="region of interest" description="Disordered" evidence="11">
    <location>
        <begin position="489"/>
        <end position="508"/>
    </location>
</feature>
<keyword evidence="8" id="KW-0804">Transcription</keyword>
<dbReference type="GO" id="GO:0005737">
    <property type="term" value="C:cytoplasm"/>
    <property type="evidence" value="ECO:0007669"/>
    <property type="project" value="UniProtKB-SubCell"/>
</dbReference>
<evidence type="ECO:0000256" key="11">
    <source>
        <dbReference type="SAM" id="MobiDB-lite"/>
    </source>
</evidence>
<dbReference type="Gene3D" id="1.10.10.60">
    <property type="entry name" value="Homeodomain-like"/>
    <property type="match status" value="2"/>
</dbReference>
<dbReference type="Proteomes" id="UP000198508">
    <property type="component" value="Unassembled WGS sequence"/>
</dbReference>
<evidence type="ECO:0000256" key="6">
    <source>
        <dbReference type="ARBA" id="ARBA00023015"/>
    </source>
</evidence>
<evidence type="ECO:0000256" key="10">
    <source>
        <dbReference type="PROSITE-ProRule" id="PRU00169"/>
    </source>
</evidence>
<keyword evidence="7" id="KW-0238">DNA-binding</keyword>
<dbReference type="EMBL" id="FOIM01000058">
    <property type="protein sequence ID" value="SEU21033.1"/>
    <property type="molecule type" value="Genomic_DNA"/>
</dbReference>
<evidence type="ECO:0000313" key="15">
    <source>
        <dbReference type="Proteomes" id="UP000198508"/>
    </source>
</evidence>
<evidence type="ECO:0000256" key="9">
    <source>
        <dbReference type="ARBA" id="ARBA00024867"/>
    </source>
</evidence>
<dbReference type="SUPFAM" id="SSF46689">
    <property type="entry name" value="Homeodomain-like"/>
    <property type="match status" value="1"/>
</dbReference>
<evidence type="ECO:0000256" key="5">
    <source>
        <dbReference type="ARBA" id="ARBA00023012"/>
    </source>
</evidence>
<dbReference type="SMART" id="SM00342">
    <property type="entry name" value="HTH_ARAC"/>
    <property type="match status" value="1"/>
</dbReference>